<protein>
    <submittedName>
        <fullName evidence="2">Uncharacterized protein</fullName>
    </submittedName>
</protein>
<name>A0A6G1J6M0_9PLEO</name>
<dbReference type="AlphaFoldDB" id="A0A6G1J6M0"/>
<organism evidence="2 3">
    <name type="scientific">Lentithecium fluviatile CBS 122367</name>
    <dbReference type="NCBI Taxonomy" id="1168545"/>
    <lineage>
        <taxon>Eukaryota</taxon>
        <taxon>Fungi</taxon>
        <taxon>Dikarya</taxon>
        <taxon>Ascomycota</taxon>
        <taxon>Pezizomycotina</taxon>
        <taxon>Dothideomycetes</taxon>
        <taxon>Pleosporomycetidae</taxon>
        <taxon>Pleosporales</taxon>
        <taxon>Massarineae</taxon>
        <taxon>Lentitheciaceae</taxon>
        <taxon>Lentithecium</taxon>
    </lineage>
</organism>
<evidence type="ECO:0000313" key="2">
    <source>
        <dbReference type="EMBL" id="KAF2685860.1"/>
    </source>
</evidence>
<gene>
    <name evidence="2" type="ORF">K458DRAFT_387815</name>
</gene>
<dbReference type="Proteomes" id="UP000799291">
    <property type="component" value="Unassembled WGS sequence"/>
</dbReference>
<accession>A0A6G1J6M0</accession>
<sequence>MGEDAQGHIRGLFLWLTPRIAILDSGRAWSRDGAWVASSVDRDGTAIGPLAPAPDYAEKKNGASPLRTCQLLVRDATQVVTGDAARLLSTHASWWKRRKQASSRRWPPPPPQRGVSLETMGCSAAGRLQEDGTDREGDLVTVETYRRKLQISARATAG</sequence>
<keyword evidence="3" id="KW-1185">Reference proteome</keyword>
<proteinExistence type="predicted"/>
<reference evidence="2" key="1">
    <citation type="journal article" date="2020" name="Stud. Mycol.">
        <title>101 Dothideomycetes genomes: a test case for predicting lifestyles and emergence of pathogens.</title>
        <authorList>
            <person name="Haridas S."/>
            <person name="Albert R."/>
            <person name="Binder M."/>
            <person name="Bloem J."/>
            <person name="Labutti K."/>
            <person name="Salamov A."/>
            <person name="Andreopoulos B."/>
            <person name="Baker S."/>
            <person name="Barry K."/>
            <person name="Bills G."/>
            <person name="Bluhm B."/>
            <person name="Cannon C."/>
            <person name="Castanera R."/>
            <person name="Culley D."/>
            <person name="Daum C."/>
            <person name="Ezra D."/>
            <person name="Gonzalez J."/>
            <person name="Henrissat B."/>
            <person name="Kuo A."/>
            <person name="Liang C."/>
            <person name="Lipzen A."/>
            <person name="Lutzoni F."/>
            <person name="Magnuson J."/>
            <person name="Mondo S."/>
            <person name="Nolan M."/>
            <person name="Ohm R."/>
            <person name="Pangilinan J."/>
            <person name="Park H.-J."/>
            <person name="Ramirez L."/>
            <person name="Alfaro M."/>
            <person name="Sun H."/>
            <person name="Tritt A."/>
            <person name="Yoshinaga Y."/>
            <person name="Zwiers L.-H."/>
            <person name="Turgeon B."/>
            <person name="Goodwin S."/>
            <person name="Spatafora J."/>
            <person name="Crous P."/>
            <person name="Grigoriev I."/>
        </authorList>
    </citation>
    <scope>NUCLEOTIDE SEQUENCE</scope>
    <source>
        <strain evidence="2">CBS 122367</strain>
    </source>
</reference>
<dbReference type="EMBL" id="MU005578">
    <property type="protein sequence ID" value="KAF2685860.1"/>
    <property type="molecule type" value="Genomic_DNA"/>
</dbReference>
<feature type="region of interest" description="Disordered" evidence="1">
    <location>
        <begin position="97"/>
        <end position="117"/>
    </location>
</feature>
<evidence type="ECO:0000256" key="1">
    <source>
        <dbReference type="SAM" id="MobiDB-lite"/>
    </source>
</evidence>
<evidence type="ECO:0000313" key="3">
    <source>
        <dbReference type="Proteomes" id="UP000799291"/>
    </source>
</evidence>